<feature type="non-terminal residue" evidence="1">
    <location>
        <position position="1"/>
    </location>
</feature>
<dbReference type="InterPro" id="IPR011009">
    <property type="entry name" value="Kinase-like_dom_sf"/>
</dbReference>
<dbReference type="SUPFAM" id="SSF56112">
    <property type="entry name" value="Protein kinase-like (PK-like)"/>
    <property type="match status" value="1"/>
</dbReference>
<accession>X1EM55</accession>
<comment type="caution">
    <text evidence="1">The sequence shown here is derived from an EMBL/GenBank/DDBJ whole genome shotgun (WGS) entry which is preliminary data.</text>
</comment>
<reference evidence="1" key="1">
    <citation type="journal article" date="2014" name="Front. Microbiol.">
        <title>High frequency of phylogenetically diverse reductive dehalogenase-homologous genes in deep subseafloor sedimentary metagenomes.</title>
        <authorList>
            <person name="Kawai M."/>
            <person name="Futagami T."/>
            <person name="Toyoda A."/>
            <person name="Takaki Y."/>
            <person name="Nishi S."/>
            <person name="Hori S."/>
            <person name="Arai W."/>
            <person name="Tsubouchi T."/>
            <person name="Morono Y."/>
            <person name="Uchiyama I."/>
            <person name="Ito T."/>
            <person name="Fujiyama A."/>
            <person name="Inagaki F."/>
            <person name="Takami H."/>
        </authorList>
    </citation>
    <scope>NUCLEOTIDE SEQUENCE</scope>
    <source>
        <strain evidence="1">Expedition CK06-06</strain>
    </source>
</reference>
<name>X1EM55_9ZZZZ</name>
<dbReference type="AlphaFoldDB" id="X1EM55"/>
<protein>
    <submittedName>
        <fullName evidence="1">Uncharacterized protein</fullName>
    </submittedName>
</protein>
<evidence type="ECO:0000313" key="1">
    <source>
        <dbReference type="EMBL" id="GAH34426.1"/>
    </source>
</evidence>
<gene>
    <name evidence="1" type="ORF">S03H2_24011</name>
</gene>
<sequence>GEQLRRSIAQASKALAQGARPNASVRWLLENAYVIETQLDRLRRSFSVRRSGQLPAVLDDDGMPVQRALDLASQLVREVDGGLDKQTIVAALKSYQTCRPLDFAELWALPDMFALALLERLAAVAVRASAGVVDSARASAFVASSDDPPAVGQTAPPYSDEFIAALASAPRNAGNAIEEPWRSIAGGAEKIRDAIVSTAMRQVEDETSTSR</sequence>
<organism evidence="1">
    <name type="scientific">marine sediment metagenome</name>
    <dbReference type="NCBI Taxonomy" id="412755"/>
    <lineage>
        <taxon>unclassified sequences</taxon>
        <taxon>metagenomes</taxon>
        <taxon>ecological metagenomes</taxon>
    </lineage>
</organism>
<dbReference type="EMBL" id="BARU01013233">
    <property type="protein sequence ID" value="GAH34426.1"/>
    <property type="molecule type" value="Genomic_DNA"/>
</dbReference>
<dbReference type="Gene3D" id="3.90.1200.10">
    <property type="match status" value="1"/>
</dbReference>
<proteinExistence type="predicted"/>
<feature type="non-terminal residue" evidence="1">
    <location>
        <position position="211"/>
    </location>
</feature>